<dbReference type="Proteomes" id="UP000732619">
    <property type="component" value="Unassembled WGS sequence"/>
</dbReference>
<organism evidence="1 2">
    <name type="scientific">Methanobrevibacter olleyae</name>
    <dbReference type="NCBI Taxonomy" id="294671"/>
    <lineage>
        <taxon>Archaea</taxon>
        <taxon>Methanobacteriati</taxon>
        <taxon>Methanobacteriota</taxon>
        <taxon>Methanomada group</taxon>
        <taxon>Methanobacteria</taxon>
        <taxon>Methanobacteriales</taxon>
        <taxon>Methanobacteriaceae</taxon>
        <taxon>Methanobrevibacter</taxon>
    </lineage>
</organism>
<reference evidence="1" key="1">
    <citation type="submission" date="2019-04" db="EMBL/GenBank/DDBJ databases">
        <title>Evolution of Biomass-Degrading Anaerobic Consortia Revealed by Metagenomics.</title>
        <authorList>
            <person name="Peng X."/>
        </authorList>
    </citation>
    <scope>NUCLEOTIDE SEQUENCE</scope>
    <source>
        <strain evidence="1">SIG14</strain>
    </source>
</reference>
<dbReference type="AlphaFoldDB" id="A0A8T3VTN9"/>
<dbReference type="EMBL" id="SUTG01000089">
    <property type="protein sequence ID" value="MBE6513400.1"/>
    <property type="molecule type" value="Genomic_DNA"/>
</dbReference>
<evidence type="ECO:0000313" key="1">
    <source>
        <dbReference type="EMBL" id="MBE6513400.1"/>
    </source>
</evidence>
<accession>A0A8T3VTN9</accession>
<sequence length="125" mass="14938">MFYELEDENILISGNEYYKTLLDNQEHNDIKIVLAYGHTPKEELINYCENNPINFKLFDTIHYKKQYITKVYKLSNSNSYRLTLPHDLFKKHINHSKDNYILFTIDTTKEDLHTNKGVVTYEITN</sequence>
<name>A0A8T3VTN9_METOL</name>
<proteinExistence type="predicted"/>
<gene>
    <name evidence="1" type="ORF">E7Z75_09740</name>
</gene>
<evidence type="ECO:0000313" key="2">
    <source>
        <dbReference type="Proteomes" id="UP000732619"/>
    </source>
</evidence>
<protein>
    <submittedName>
        <fullName evidence="1">Uncharacterized protein</fullName>
    </submittedName>
</protein>
<comment type="caution">
    <text evidence="1">The sequence shown here is derived from an EMBL/GenBank/DDBJ whole genome shotgun (WGS) entry which is preliminary data.</text>
</comment>